<evidence type="ECO:0000313" key="1">
    <source>
        <dbReference type="EMBL" id="CAH2235681.1"/>
    </source>
</evidence>
<keyword evidence="2" id="KW-1185">Reference proteome</keyword>
<dbReference type="Proteomes" id="UP000838756">
    <property type="component" value="Unassembled WGS sequence"/>
</dbReference>
<accession>A0A8S4RH77</accession>
<dbReference type="EMBL" id="CAKXAJ010025144">
    <property type="protein sequence ID" value="CAH2235681.1"/>
    <property type="molecule type" value="Genomic_DNA"/>
</dbReference>
<name>A0A8S4RH77_9NEOP</name>
<dbReference type="AlphaFoldDB" id="A0A8S4RH77"/>
<evidence type="ECO:0000313" key="2">
    <source>
        <dbReference type="Proteomes" id="UP000838756"/>
    </source>
</evidence>
<comment type="caution">
    <text evidence="1">The sequence shown here is derived from an EMBL/GenBank/DDBJ whole genome shotgun (WGS) entry which is preliminary data.</text>
</comment>
<protein>
    <submittedName>
        <fullName evidence="1">Jg18051 protein</fullName>
    </submittedName>
</protein>
<sequence length="91" mass="10073">MIIIHYIPTSFNCLFGLIVSWFGRGPGFICRVGSWNKKVKKVLDAIKNLLVPTELNSEFSGDSPPCLEEHVPKTIGSPDLFPVGSNLGLWE</sequence>
<reference evidence="1" key="1">
    <citation type="submission" date="2022-03" db="EMBL/GenBank/DDBJ databases">
        <authorList>
            <person name="Lindestad O."/>
        </authorList>
    </citation>
    <scope>NUCLEOTIDE SEQUENCE</scope>
</reference>
<gene>
    <name evidence="1" type="primary">jg18051</name>
    <name evidence="1" type="ORF">PAEG_LOCUS13305</name>
</gene>
<proteinExistence type="predicted"/>
<organism evidence="1 2">
    <name type="scientific">Pararge aegeria aegeria</name>
    <dbReference type="NCBI Taxonomy" id="348720"/>
    <lineage>
        <taxon>Eukaryota</taxon>
        <taxon>Metazoa</taxon>
        <taxon>Ecdysozoa</taxon>
        <taxon>Arthropoda</taxon>
        <taxon>Hexapoda</taxon>
        <taxon>Insecta</taxon>
        <taxon>Pterygota</taxon>
        <taxon>Neoptera</taxon>
        <taxon>Endopterygota</taxon>
        <taxon>Lepidoptera</taxon>
        <taxon>Glossata</taxon>
        <taxon>Ditrysia</taxon>
        <taxon>Papilionoidea</taxon>
        <taxon>Nymphalidae</taxon>
        <taxon>Satyrinae</taxon>
        <taxon>Satyrini</taxon>
        <taxon>Parargina</taxon>
        <taxon>Pararge</taxon>
    </lineage>
</organism>